<protein>
    <recommendedName>
        <fullName evidence="1">WW domain-containing protein</fullName>
    </recommendedName>
</protein>
<dbReference type="SMART" id="SM00456">
    <property type="entry name" value="WW"/>
    <property type="match status" value="1"/>
</dbReference>
<dbReference type="CDD" id="cd00201">
    <property type="entry name" value="WW"/>
    <property type="match status" value="1"/>
</dbReference>
<dbReference type="PROSITE" id="PS01159">
    <property type="entry name" value="WW_DOMAIN_1"/>
    <property type="match status" value="1"/>
</dbReference>
<evidence type="ECO:0000259" key="1">
    <source>
        <dbReference type="PROSITE" id="PS50020"/>
    </source>
</evidence>
<comment type="caution">
    <text evidence="2">The sequence shown here is derived from an EMBL/GenBank/DDBJ whole genome shotgun (WGS) entry which is preliminary data.</text>
</comment>
<dbReference type="InterPro" id="IPR036020">
    <property type="entry name" value="WW_dom_sf"/>
</dbReference>
<reference evidence="2" key="1">
    <citation type="submission" date="2023-08" db="EMBL/GenBank/DDBJ databases">
        <authorList>
            <person name="Chen Y."/>
            <person name="Shah S."/>
            <person name="Dougan E. K."/>
            <person name="Thang M."/>
            <person name="Chan C."/>
        </authorList>
    </citation>
    <scope>NUCLEOTIDE SEQUENCE</scope>
</reference>
<name>A0AA36JRQ2_9DINO</name>
<dbReference type="SUPFAM" id="SSF51045">
    <property type="entry name" value="WW domain"/>
    <property type="match status" value="1"/>
</dbReference>
<organism evidence="2 3">
    <name type="scientific">Effrenium voratum</name>
    <dbReference type="NCBI Taxonomy" id="2562239"/>
    <lineage>
        <taxon>Eukaryota</taxon>
        <taxon>Sar</taxon>
        <taxon>Alveolata</taxon>
        <taxon>Dinophyceae</taxon>
        <taxon>Suessiales</taxon>
        <taxon>Symbiodiniaceae</taxon>
        <taxon>Effrenium</taxon>
    </lineage>
</organism>
<dbReference type="AlphaFoldDB" id="A0AA36JRQ2"/>
<accession>A0AA36JRQ2</accession>
<feature type="domain" description="WW" evidence="1">
    <location>
        <begin position="50"/>
        <end position="83"/>
    </location>
</feature>
<dbReference type="InterPro" id="IPR001202">
    <property type="entry name" value="WW_dom"/>
</dbReference>
<dbReference type="Gene3D" id="3.30.1470.10">
    <property type="entry name" value="Photosystem I PsaD, reaction center subunit II"/>
    <property type="match status" value="1"/>
</dbReference>
<dbReference type="InterPro" id="IPR053233">
    <property type="entry name" value="ABRA-related"/>
</dbReference>
<evidence type="ECO:0000313" key="3">
    <source>
        <dbReference type="Proteomes" id="UP001178507"/>
    </source>
</evidence>
<dbReference type="Proteomes" id="UP001178507">
    <property type="component" value="Unassembled WGS sequence"/>
</dbReference>
<keyword evidence="3" id="KW-1185">Reference proteome</keyword>
<proteinExistence type="predicted"/>
<sequence length="146" mass="16628">MDTQGVRVLLEKQDDFEPTDEEVKNYAEWLGLDPKEDEDLLHLAREGLKAPLGEGWKPCTNENEEVFYFNFMTGSTSWTHPADEEYRARVQELKRNRGQKSGLNVLHAPYSGLGHRPIDGANGLCSCLRRVVCCRRRRSAAPALPR</sequence>
<dbReference type="PROSITE" id="PS50020">
    <property type="entry name" value="WW_DOMAIN_2"/>
    <property type="match status" value="1"/>
</dbReference>
<dbReference type="EMBL" id="CAUJNA010003827">
    <property type="protein sequence ID" value="CAJ1410561.1"/>
    <property type="molecule type" value="Genomic_DNA"/>
</dbReference>
<dbReference type="Pfam" id="PF00397">
    <property type="entry name" value="WW"/>
    <property type="match status" value="1"/>
</dbReference>
<gene>
    <name evidence="2" type="ORF">EVOR1521_LOCUS31362</name>
</gene>
<evidence type="ECO:0000313" key="2">
    <source>
        <dbReference type="EMBL" id="CAJ1410561.1"/>
    </source>
</evidence>
<dbReference type="PANTHER" id="PTHR21715:SF0">
    <property type="entry name" value="RH04127P"/>
    <property type="match status" value="1"/>
</dbReference>
<dbReference type="PANTHER" id="PTHR21715">
    <property type="entry name" value="RH04127P"/>
    <property type="match status" value="1"/>
</dbReference>